<dbReference type="SUPFAM" id="SSF53850">
    <property type="entry name" value="Periplasmic binding protein-like II"/>
    <property type="match status" value="1"/>
</dbReference>
<dbReference type="InterPro" id="IPR036388">
    <property type="entry name" value="WH-like_DNA-bd_sf"/>
</dbReference>
<dbReference type="Proteomes" id="UP000755104">
    <property type="component" value="Unassembled WGS sequence"/>
</dbReference>
<dbReference type="InterPro" id="IPR005119">
    <property type="entry name" value="LysR_subst-bd"/>
</dbReference>
<sequence>MNFSEAGQDLGLAPSTLSRRIAALEMRLGCRLFQRTTRQVTLTEAGEQYLERCREIIERADEADAAAMADTVEPRGTLKIALPNVYGQKRIAPLLPEFLARHPRLSLQLLFDDNYADLVDRRLDVAVRIGDRFTGDFVVRRLTANPRYLCAAPSYLARRGTPRDLANLVEHDCLHFSPLVDGKRWRLSRGEEIREVTVSPLITADNAEALRIAAVEGCGIALLAEFLVADDLAAGHLVRVLEEWTVAESHIHVAFPATLHLPLKTRAFVDFLVEKLAD</sequence>
<proteinExistence type="inferred from homology"/>
<evidence type="ECO:0000256" key="4">
    <source>
        <dbReference type="ARBA" id="ARBA00023163"/>
    </source>
</evidence>
<dbReference type="SUPFAM" id="SSF46785">
    <property type="entry name" value="Winged helix' DNA-binding domain"/>
    <property type="match status" value="1"/>
</dbReference>
<evidence type="ECO:0000259" key="5">
    <source>
        <dbReference type="PROSITE" id="PS50931"/>
    </source>
</evidence>
<dbReference type="InterPro" id="IPR058163">
    <property type="entry name" value="LysR-type_TF_proteobact-type"/>
</dbReference>
<evidence type="ECO:0000313" key="7">
    <source>
        <dbReference type="Proteomes" id="UP000755104"/>
    </source>
</evidence>
<keyword evidence="2" id="KW-0805">Transcription regulation</keyword>
<dbReference type="Gene3D" id="3.40.190.290">
    <property type="match status" value="1"/>
</dbReference>
<keyword evidence="7" id="KW-1185">Reference proteome</keyword>
<dbReference type="Gene3D" id="1.10.10.10">
    <property type="entry name" value="Winged helix-like DNA-binding domain superfamily/Winged helix DNA-binding domain"/>
    <property type="match status" value="1"/>
</dbReference>
<comment type="similarity">
    <text evidence="1">Belongs to the LysR transcriptional regulatory family.</text>
</comment>
<dbReference type="EMBL" id="JAIGNO010000018">
    <property type="protein sequence ID" value="MBX7484032.1"/>
    <property type="molecule type" value="Genomic_DNA"/>
</dbReference>
<organism evidence="6 7">
    <name type="scientific">Qipengyuania qiaonensis</name>
    <dbReference type="NCBI Taxonomy" id="2867240"/>
    <lineage>
        <taxon>Bacteria</taxon>
        <taxon>Pseudomonadati</taxon>
        <taxon>Pseudomonadota</taxon>
        <taxon>Alphaproteobacteria</taxon>
        <taxon>Sphingomonadales</taxon>
        <taxon>Erythrobacteraceae</taxon>
        <taxon>Qipengyuania</taxon>
    </lineage>
</organism>
<accession>A0ABS7JG68</accession>
<name>A0ABS7JG68_9SPHN</name>
<evidence type="ECO:0000256" key="1">
    <source>
        <dbReference type="ARBA" id="ARBA00009437"/>
    </source>
</evidence>
<evidence type="ECO:0000313" key="6">
    <source>
        <dbReference type="EMBL" id="MBX7484032.1"/>
    </source>
</evidence>
<comment type="caution">
    <text evidence="6">The sequence shown here is derived from an EMBL/GenBank/DDBJ whole genome shotgun (WGS) entry which is preliminary data.</text>
</comment>
<keyword evidence="4" id="KW-0804">Transcription</keyword>
<feature type="domain" description="HTH lysR-type" evidence="5">
    <location>
        <begin position="1"/>
        <end position="43"/>
    </location>
</feature>
<dbReference type="PROSITE" id="PS50931">
    <property type="entry name" value="HTH_LYSR"/>
    <property type="match status" value="1"/>
</dbReference>
<dbReference type="PANTHER" id="PTHR30537">
    <property type="entry name" value="HTH-TYPE TRANSCRIPTIONAL REGULATOR"/>
    <property type="match status" value="1"/>
</dbReference>
<evidence type="ECO:0000256" key="3">
    <source>
        <dbReference type="ARBA" id="ARBA00023125"/>
    </source>
</evidence>
<dbReference type="Pfam" id="PF03466">
    <property type="entry name" value="LysR_substrate"/>
    <property type="match status" value="1"/>
</dbReference>
<reference evidence="6 7" key="1">
    <citation type="submission" date="2021-08" db="EMBL/GenBank/DDBJ databases">
        <title>Comparative Genomics Analysis of the Genus Qipengyuania Reveals Extensive Genetic Diversity and Metabolic Versatility, Including the Description of Fifteen Novel Species.</title>
        <authorList>
            <person name="Liu Y."/>
        </authorList>
    </citation>
    <scope>NUCLEOTIDE SEQUENCE [LARGE SCALE GENOMIC DNA]</scope>
    <source>
        <strain evidence="6 7">6D47A</strain>
    </source>
</reference>
<dbReference type="PANTHER" id="PTHR30537:SF5">
    <property type="entry name" value="HTH-TYPE TRANSCRIPTIONAL ACTIVATOR TTDR-RELATED"/>
    <property type="match status" value="1"/>
</dbReference>
<dbReference type="InterPro" id="IPR036390">
    <property type="entry name" value="WH_DNA-bd_sf"/>
</dbReference>
<evidence type="ECO:0000256" key="2">
    <source>
        <dbReference type="ARBA" id="ARBA00023015"/>
    </source>
</evidence>
<gene>
    <name evidence="6" type="ORF">K3174_15995</name>
</gene>
<dbReference type="CDD" id="cd08422">
    <property type="entry name" value="PBP2_CrgA_like"/>
    <property type="match status" value="1"/>
</dbReference>
<dbReference type="Pfam" id="PF00126">
    <property type="entry name" value="HTH_1"/>
    <property type="match status" value="1"/>
</dbReference>
<protein>
    <submittedName>
        <fullName evidence="6">LysR family transcriptional regulator</fullName>
    </submittedName>
</protein>
<keyword evidence="3" id="KW-0238">DNA-binding</keyword>
<dbReference type="InterPro" id="IPR000847">
    <property type="entry name" value="LysR_HTH_N"/>
</dbReference>